<evidence type="ECO:0000313" key="3">
    <source>
        <dbReference type="Proteomes" id="UP000324222"/>
    </source>
</evidence>
<protein>
    <submittedName>
        <fullName evidence="2">Uncharacterized protein</fullName>
    </submittedName>
</protein>
<feature type="region of interest" description="Disordered" evidence="1">
    <location>
        <begin position="1"/>
        <end position="20"/>
    </location>
</feature>
<evidence type="ECO:0000313" key="2">
    <source>
        <dbReference type="EMBL" id="MPC73631.1"/>
    </source>
</evidence>
<comment type="caution">
    <text evidence="2">The sequence shown here is derived from an EMBL/GenBank/DDBJ whole genome shotgun (WGS) entry which is preliminary data.</text>
</comment>
<gene>
    <name evidence="2" type="ORF">E2C01_067967</name>
</gene>
<dbReference type="EMBL" id="VSRR010037188">
    <property type="protein sequence ID" value="MPC73631.1"/>
    <property type="molecule type" value="Genomic_DNA"/>
</dbReference>
<dbReference type="Proteomes" id="UP000324222">
    <property type="component" value="Unassembled WGS sequence"/>
</dbReference>
<reference evidence="2 3" key="1">
    <citation type="submission" date="2019-05" db="EMBL/GenBank/DDBJ databases">
        <title>Another draft genome of Portunus trituberculatus and its Hox gene families provides insights of decapod evolution.</title>
        <authorList>
            <person name="Jeong J.-H."/>
            <person name="Song I."/>
            <person name="Kim S."/>
            <person name="Choi T."/>
            <person name="Kim D."/>
            <person name="Ryu S."/>
            <person name="Kim W."/>
        </authorList>
    </citation>
    <scope>NUCLEOTIDE SEQUENCE [LARGE SCALE GENOMIC DNA]</scope>
    <source>
        <tissue evidence="2">Muscle</tissue>
    </source>
</reference>
<accession>A0A5B7HL87</accession>
<sequence>MSTSASIVGTLPPRAPGDRADKVNTATLAQTAQRPVGQAVRTQSENPVNRLCGLRKLSRSRLRIQSNVTGKTLERPLRKLGEGVLYLLCAKT</sequence>
<organism evidence="2 3">
    <name type="scientific">Portunus trituberculatus</name>
    <name type="common">Swimming crab</name>
    <name type="synonym">Neptunus trituberculatus</name>
    <dbReference type="NCBI Taxonomy" id="210409"/>
    <lineage>
        <taxon>Eukaryota</taxon>
        <taxon>Metazoa</taxon>
        <taxon>Ecdysozoa</taxon>
        <taxon>Arthropoda</taxon>
        <taxon>Crustacea</taxon>
        <taxon>Multicrustacea</taxon>
        <taxon>Malacostraca</taxon>
        <taxon>Eumalacostraca</taxon>
        <taxon>Eucarida</taxon>
        <taxon>Decapoda</taxon>
        <taxon>Pleocyemata</taxon>
        <taxon>Brachyura</taxon>
        <taxon>Eubrachyura</taxon>
        <taxon>Portunoidea</taxon>
        <taxon>Portunidae</taxon>
        <taxon>Portuninae</taxon>
        <taxon>Portunus</taxon>
    </lineage>
</organism>
<proteinExistence type="predicted"/>
<keyword evidence="3" id="KW-1185">Reference proteome</keyword>
<name>A0A5B7HL87_PORTR</name>
<dbReference type="AlphaFoldDB" id="A0A5B7HL87"/>
<evidence type="ECO:0000256" key="1">
    <source>
        <dbReference type="SAM" id="MobiDB-lite"/>
    </source>
</evidence>